<reference evidence="1 2" key="1">
    <citation type="journal article" date="2022" name="Int. J. Syst. Evol. Microbiol.">
        <title>Miniphocaeibacter halophilus sp. nov., an ammonium-tolerant acetate-producing bacterium isolated from a biogas system.</title>
        <authorList>
            <person name="Schnurer A."/>
            <person name="Singh A."/>
            <person name="Bi S."/>
            <person name="Qiao W."/>
            <person name="Westerholm M."/>
        </authorList>
    </citation>
    <scope>NUCLEOTIDE SEQUENCE [LARGE SCALE GENOMIC DNA]</scope>
    <source>
        <strain evidence="1 2">AMB_01</strain>
    </source>
</reference>
<evidence type="ECO:0000313" key="1">
    <source>
        <dbReference type="EMBL" id="QQK07867.1"/>
    </source>
</evidence>
<sequence>MKLLNNFYANIKRLIKSPKIWFIFVIMPAFMYLLYFFMFNNSGVSYNTLGVVIEDKGNQYEELLEVFGENPNIIKNRQEATKLLENYDVSIVYLIGENFSEDLKNNKFPKVEKLFVDDSGVQIEDKLINDKISELLEKNYLKNNNIDTDSLNIETEVNVETINNKTGVDGYAMIILILCCFFIISFIGQIGQDIINISKTKVLSRILISPNRSFMNIFVIFLSYLTLVGTIFSIMTTIGFKVLQTENIELFKLTLMIFSISAYSLSFIILITRIAKKEIVLSMVPLVVGIIFFITSTFYLNNVNIPNWAEYAFYLNPLYWIIVTVETNNLINLIPIVLMTLVLLTFGSNKLEKLQNI</sequence>
<name>A0AC61MQI4_9FIRM</name>
<proteinExistence type="predicted"/>
<dbReference type="EMBL" id="CP066744">
    <property type="protein sequence ID" value="QQK07867.1"/>
    <property type="molecule type" value="Genomic_DNA"/>
</dbReference>
<dbReference type="Proteomes" id="UP000595814">
    <property type="component" value="Chromosome"/>
</dbReference>
<evidence type="ECO:0000313" key="2">
    <source>
        <dbReference type="Proteomes" id="UP000595814"/>
    </source>
</evidence>
<protein>
    <submittedName>
        <fullName evidence="1">ABC transporter permease</fullName>
    </submittedName>
</protein>
<accession>A0AC61MQI4</accession>
<keyword evidence="2" id="KW-1185">Reference proteome</keyword>
<gene>
    <name evidence="1" type="ORF">JFY71_11435</name>
</gene>
<organism evidence="1 2">
    <name type="scientific">Miniphocaeibacter halophilus</name>
    <dbReference type="NCBI Taxonomy" id="2931922"/>
    <lineage>
        <taxon>Bacteria</taxon>
        <taxon>Bacillati</taxon>
        <taxon>Bacillota</taxon>
        <taxon>Tissierellia</taxon>
        <taxon>Tissierellales</taxon>
        <taxon>Peptoniphilaceae</taxon>
        <taxon>Miniphocaeibacter</taxon>
    </lineage>
</organism>